<sequence>MVDFNAHSNLFTMVYSISTLLKALLGVSYVVATTLSDLTPTPEREPIEITELSLPPALADTTEGACTLKVNPSGTGCIAQTYVQSGDFTPDGNHVIATATFVGASSGSIYSGSQVMLLKADNTNFSNGDAWKCVTCGVPDSNKFNVTGDIASYPQTFKDGTRAMSGAHIIACGVTQLTSDECTPNSTYIYPIFLDDGTSSGMSIRELRLHPDNVHVSFNSFTLTSSGNLGEVTGIGRLQFNAANYRYELVNVTLLINPNLPQPISVTDDGRLLINRSAIQVGELRGWTGTGKEVTYIGYPLESCNIDILAVELATGTVRRITSHPEYVDPISVSPDDQWQVVMDTRGSDRMMFMSAMRTVPPITDLITVTASSSVRNNGVRRFFQPILLDHGGDRGTYFGQQINAAGDGSPGSINDPNWNGGADPRWSLDGTKVSYYQWLALSPDCGGSNPLPCETSPYPDGRASRVMVAHLTSRSPLSVPDPADLEISDEVSWGTKYTAGMPIPEHPIVPAGKYTLFGASSGYANVTFVWSDTSSTIKSTAVAYHNFSDDGENFLTGFENVTATQINETLNHWDWYSDIKSTGSEGNGSKVTSVDGFHMEVDVLSNYFIAEGNLTTSIDGLGSWYQPCNHC</sequence>
<dbReference type="Gene3D" id="2.120.10.30">
    <property type="entry name" value="TolB, C-terminal domain"/>
    <property type="match status" value="1"/>
</dbReference>
<dbReference type="InterPro" id="IPR011042">
    <property type="entry name" value="6-blade_b-propeller_TolB-like"/>
</dbReference>
<evidence type="ECO:0000313" key="1">
    <source>
        <dbReference type="EMBL" id="KAK7047371.1"/>
    </source>
</evidence>
<gene>
    <name evidence="1" type="ORF">VNI00_006602</name>
</gene>
<organism evidence="1 2">
    <name type="scientific">Paramarasmius palmivorus</name>
    <dbReference type="NCBI Taxonomy" id="297713"/>
    <lineage>
        <taxon>Eukaryota</taxon>
        <taxon>Fungi</taxon>
        <taxon>Dikarya</taxon>
        <taxon>Basidiomycota</taxon>
        <taxon>Agaricomycotina</taxon>
        <taxon>Agaricomycetes</taxon>
        <taxon>Agaricomycetidae</taxon>
        <taxon>Agaricales</taxon>
        <taxon>Marasmiineae</taxon>
        <taxon>Marasmiaceae</taxon>
        <taxon>Paramarasmius</taxon>
    </lineage>
</organism>
<dbReference type="AlphaFoldDB" id="A0AAW0D521"/>
<comment type="caution">
    <text evidence="1">The sequence shown here is derived from an EMBL/GenBank/DDBJ whole genome shotgun (WGS) entry which is preliminary data.</text>
</comment>
<keyword evidence="2" id="KW-1185">Reference proteome</keyword>
<reference evidence="1 2" key="1">
    <citation type="submission" date="2024-01" db="EMBL/GenBank/DDBJ databases">
        <title>A draft genome for a cacao thread blight-causing isolate of Paramarasmius palmivorus.</title>
        <authorList>
            <person name="Baruah I.K."/>
            <person name="Bukari Y."/>
            <person name="Amoako-Attah I."/>
            <person name="Meinhardt L.W."/>
            <person name="Bailey B.A."/>
            <person name="Cohen S.P."/>
        </authorList>
    </citation>
    <scope>NUCLEOTIDE SEQUENCE [LARGE SCALE GENOMIC DNA]</scope>
    <source>
        <strain evidence="1 2">GH-12</strain>
    </source>
</reference>
<evidence type="ECO:0008006" key="3">
    <source>
        <dbReference type="Google" id="ProtNLM"/>
    </source>
</evidence>
<dbReference type="Proteomes" id="UP001383192">
    <property type="component" value="Unassembled WGS sequence"/>
</dbReference>
<protein>
    <recommendedName>
        <fullName evidence="3">Saponin hydrolase</fullName>
    </recommendedName>
</protein>
<evidence type="ECO:0000313" key="2">
    <source>
        <dbReference type="Proteomes" id="UP001383192"/>
    </source>
</evidence>
<proteinExistence type="predicted"/>
<accession>A0AAW0D521</accession>
<name>A0AAW0D521_9AGAR</name>
<dbReference type="EMBL" id="JAYKXP010000020">
    <property type="protein sequence ID" value="KAK7047371.1"/>
    <property type="molecule type" value="Genomic_DNA"/>
</dbReference>